<evidence type="ECO:0000313" key="15">
    <source>
        <dbReference type="Proteomes" id="UP000219559"/>
    </source>
</evidence>
<feature type="domain" description="Protein export membrane protein SecD/SecF C-terminal" evidence="11">
    <location>
        <begin position="476"/>
        <end position="648"/>
    </location>
</feature>
<evidence type="ECO:0000259" key="11">
    <source>
        <dbReference type="Pfam" id="PF02355"/>
    </source>
</evidence>
<feature type="transmembrane region" description="Helical" evidence="9">
    <location>
        <begin position="925"/>
        <end position="943"/>
    </location>
</feature>
<dbReference type="GO" id="GO:0005886">
    <property type="term" value="C:plasma membrane"/>
    <property type="evidence" value="ECO:0007669"/>
    <property type="project" value="UniProtKB-SubCell"/>
</dbReference>
<evidence type="ECO:0000256" key="7">
    <source>
        <dbReference type="ARBA" id="ARBA00023010"/>
    </source>
</evidence>
<evidence type="ECO:0000256" key="4">
    <source>
        <dbReference type="ARBA" id="ARBA00022692"/>
    </source>
</evidence>
<dbReference type="InterPro" id="IPR054384">
    <property type="entry name" value="SecDF_P1_head"/>
</dbReference>
<dbReference type="GO" id="GO:0043952">
    <property type="term" value="P:protein transport by the Sec complex"/>
    <property type="evidence" value="ECO:0007669"/>
    <property type="project" value="UniProtKB-UniRule"/>
</dbReference>
<dbReference type="HAMAP" id="MF_01463_B">
    <property type="entry name" value="SecD_B"/>
    <property type="match status" value="1"/>
</dbReference>
<dbReference type="NCBIfam" id="TIGR00916">
    <property type="entry name" value="2A0604s01"/>
    <property type="match status" value="2"/>
</dbReference>
<dbReference type="NCBIfam" id="NF009585">
    <property type="entry name" value="PRK13024.1-5"/>
    <property type="match status" value="1"/>
</dbReference>
<feature type="transmembrane region" description="Helical" evidence="9">
    <location>
        <begin position="497"/>
        <end position="514"/>
    </location>
</feature>
<comment type="subunit">
    <text evidence="9">Forms a complex with SecF. Part of the essential Sec protein translocation apparatus which comprises SecA, SecYEG and auxiliary proteins SecDF. Other proteins may also be involved.</text>
</comment>
<keyword evidence="15" id="KW-1185">Reference proteome</keyword>
<dbReference type="InterPro" id="IPR005665">
    <property type="entry name" value="SecF_bac"/>
</dbReference>
<feature type="domain" description="Protein export membrane protein SecD/SecF C-terminal" evidence="11">
    <location>
        <begin position="797"/>
        <end position="975"/>
    </location>
</feature>
<feature type="transmembrane region" description="Helical" evidence="9">
    <location>
        <begin position="874"/>
        <end position="895"/>
    </location>
</feature>
<dbReference type="Pfam" id="PF22599">
    <property type="entry name" value="SecDF_P1_head"/>
    <property type="match status" value="1"/>
</dbReference>
<reference evidence="14 15" key="1">
    <citation type="submission" date="2017-04" db="EMBL/GenBank/DDBJ databases">
        <title>A new member of the family Flavobacteriaceae isolated from ascidians.</title>
        <authorList>
            <person name="Chen L."/>
        </authorList>
    </citation>
    <scope>NUCLEOTIDE SEQUENCE [LARGE SCALE GENOMIC DNA]</scope>
    <source>
        <strain evidence="14 15">HQA918</strain>
    </source>
</reference>
<evidence type="ECO:0000256" key="10">
    <source>
        <dbReference type="HAMAP-Rule" id="MF_01464"/>
    </source>
</evidence>
<evidence type="ECO:0000256" key="8">
    <source>
        <dbReference type="ARBA" id="ARBA00023136"/>
    </source>
</evidence>
<dbReference type="InterPro" id="IPR048634">
    <property type="entry name" value="SecD_SecF_C"/>
</dbReference>
<evidence type="ECO:0000256" key="9">
    <source>
        <dbReference type="HAMAP-Rule" id="MF_01463"/>
    </source>
</evidence>
<evidence type="ECO:0000256" key="6">
    <source>
        <dbReference type="ARBA" id="ARBA00022989"/>
    </source>
</evidence>
<comment type="subunit">
    <text evidence="10">Forms a complex with SecD. Part of the essential Sec protein translocation apparatus which comprises SecA, SecYEG and auxiliary proteins SecDF. Other proteins may also be involved.</text>
</comment>
<evidence type="ECO:0000256" key="1">
    <source>
        <dbReference type="ARBA" id="ARBA00004651"/>
    </source>
</evidence>
<dbReference type="OrthoDB" id="9805019at2"/>
<gene>
    <name evidence="10" type="primary">secF</name>
    <name evidence="9" type="synonym">secD</name>
    <name evidence="14" type="ORF">B7P33_08910</name>
</gene>
<dbReference type="NCBIfam" id="TIGR01129">
    <property type="entry name" value="secD"/>
    <property type="match status" value="1"/>
</dbReference>
<dbReference type="Proteomes" id="UP000219559">
    <property type="component" value="Unassembled WGS sequence"/>
</dbReference>
<dbReference type="InterPro" id="IPR022813">
    <property type="entry name" value="SecD/SecF_arch_bac"/>
</dbReference>
<feature type="transmembrane region" description="Helical" evidence="9">
    <location>
        <begin position="679"/>
        <end position="696"/>
    </location>
</feature>
<dbReference type="InterPro" id="IPR022646">
    <property type="entry name" value="SecD/SecF_CS"/>
</dbReference>
<keyword evidence="3 9" id="KW-1003">Cell membrane</keyword>
<feature type="transmembrane region" description="Helical" evidence="9">
    <location>
        <begin position="589"/>
        <end position="613"/>
    </location>
</feature>
<keyword evidence="6 9" id="KW-1133">Transmembrane helix</keyword>
<name>A0A2A4G7J4_9FLAO</name>
<evidence type="ECO:0000256" key="5">
    <source>
        <dbReference type="ARBA" id="ARBA00022927"/>
    </source>
</evidence>
<keyword evidence="8 9" id="KW-0472">Membrane</keyword>
<dbReference type="GO" id="GO:0065002">
    <property type="term" value="P:intracellular protein transmembrane transport"/>
    <property type="evidence" value="ECO:0007669"/>
    <property type="project" value="UniProtKB-UniRule"/>
</dbReference>
<dbReference type="PANTHER" id="PTHR30081">
    <property type="entry name" value="PROTEIN-EXPORT MEMBRANE PROTEIN SEC"/>
    <property type="match status" value="1"/>
</dbReference>
<dbReference type="Gene3D" id="3.30.70.3220">
    <property type="match status" value="1"/>
</dbReference>
<dbReference type="FunFam" id="1.20.1640.10:FF:000004">
    <property type="entry name" value="Protein translocase subunit SecD"/>
    <property type="match status" value="1"/>
</dbReference>
<organism evidence="14 15">
    <name type="scientific">Sediminicola luteus</name>
    <dbReference type="NCBI Taxonomy" id="319238"/>
    <lineage>
        <taxon>Bacteria</taxon>
        <taxon>Pseudomonadati</taxon>
        <taxon>Bacteroidota</taxon>
        <taxon>Flavobacteriia</taxon>
        <taxon>Flavobacteriales</taxon>
        <taxon>Flavobacteriaceae</taxon>
        <taxon>Sediminicola</taxon>
    </lineage>
</organism>
<evidence type="ECO:0000259" key="12">
    <source>
        <dbReference type="Pfam" id="PF21760"/>
    </source>
</evidence>
<dbReference type="AlphaFoldDB" id="A0A2A4G7J4"/>
<dbReference type="SUPFAM" id="SSF82866">
    <property type="entry name" value="Multidrug efflux transporter AcrB transmembrane domain"/>
    <property type="match status" value="2"/>
</dbReference>
<dbReference type="PRINTS" id="PR01755">
    <property type="entry name" value="SECFTRNLCASE"/>
</dbReference>
<dbReference type="EMBL" id="NBWU01000003">
    <property type="protein sequence ID" value="PCE64401.1"/>
    <property type="molecule type" value="Genomic_DNA"/>
</dbReference>
<dbReference type="HAMAP" id="MF_01464_B">
    <property type="entry name" value="SecF_B"/>
    <property type="match status" value="1"/>
</dbReference>
<dbReference type="GO" id="GO:0015450">
    <property type="term" value="F:protein-transporting ATPase activity"/>
    <property type="evidence" value="ECO:0007669"/>
    <property type="project" value="InterPro"/>
</dbReference>
<dbReference type="PANTHER" id="PTHR30081:SF1">
    <property type="entry name" value="PROTEIN TRANSLOCASE SUBUNIT SECD"/>
    <property type="match status" value="1"/>
</dbReference>
<dbReference type="InterPro" id="IPR048631">
    <property type="entry name" value="SecD_1st"/>
</dbReference>
<dbReference type="Pfam" id="PF21760">
    <property type="entry name" value="SecD_1st"/>
    <property type="match status" value="1"/>
</dbReference>
<evidence type="ECO:0000256" key="2">
    <source>
        <dbReference type="ARBA" id="ARBA00022448"/>
    </source>
</evidence>
<dbReference type="Gene3D" id="1.20.1640.10">
    <property type="entry name" value="Multidrug efflux transporter AcrB transmembrane domain"/>
    <property type="match status" value="2"/>
</dbReference>
<comment type="subcellular location">
    <subcellularLocation>
        <location evidence="1 9">Cell membrane</location>
        <topology evidence="1 9">Multi-pass membrane protein</topology>
    </subcellularLocation>
</comment>
<feature type="transmembrane region" description="Helical" evidence="9">
    <location>
        <begin position="845"/>
        <end position="868"/>
    </location>
</feature>
<comment type="caution">
    <text evidence="14">The sequence shown here is derived from an EMBL/GenBank/DDBJ whole genome shotgun (WGS) entry which is preliminary data.</text>
</comment>
<dbReference type="Gene3D" id="3.30.1360.200">
    <property type="match status" value="1"/>
</dbReference>
<feature type="transmembrane region" description="Helical" evidence="9">
    <location>
        <begin position="521"/>
        <end position="544"/>
    </location>
</feature>
<feature type="transmembrane region" description="Helical" evidence="9">
    <location>
        <begin position="7"/>
        <end position="27"/>
    </location>
</feature>
<feature type="transmembrane region" description="Helical" evidence="9">
    <location>
        <begin position="816"/>
        <end position="833"/>
    </location>
</feature>
<dbReference type="InterPro" id="IPR055344">
    <property type="entry name" value="SecD_SecF_C_bact"/>
</dbReference>
<sequence length="986" mass="107598">MQNKGLIKLFAFLFGIVSIYQLSYTFITNKVESEAEAFAVSSVADSEEGYVAKREALEARYLDSIGNESVWYTTYNEAKTKELNKGLDLKGGINVTLQISVKDILKGLANNSKNAVFNTALTEADKASTDSQDTYLELFFTAFDRIKGDTKLASPEIFANKALSDEINFQMSDDEVKPIIRRKIDESVVSAFEVLRKRIDGFGVTQPSIQREGNSGRIVVQLPGAKDIARAQELLSSTAQLQFWETYTPQDRNITSFLIAANDLLKDKVQPKEETAQEEASPESEIDSLLSDVSQDSLDIANQVNPIFDLIQGAGEGFAIARVAIKDTAELGGYLRMSEVKRLLPNEIQFAKFVWKRPVKDAEVVDLFALKSNRENAPRMSGDIITDAQDTFDQFQKPAVTMSMNTKGAKEWEELTGDAFTNQTGIAIVLDNKVYTAPGVSSGPISGGRSEITGTFTVNETKDIANVLRAGKLPASAEIIDSFVVGPSLGQEAIDSGLMSFLIAMAFVLVWMVFYYGRAGWFADVALILNILLIFGVLSSLGAVLTLPGIAGIVLTIGMSVDANVLIFERIKEELAKGKDQATAIIDGFGNALSSILDANITTGLTAVILYIFGSGPIKGFATTLMIGIATSLFTAIFITRLLIDWYASRKGNQLAFTTPATKNLFRNMNIKFLAKRKVAYIISGILVAVGVFSLFTKGLESGVDFVGGRNYQIRFENPVSPAEISGELSEALGNVNAKTFGDANQVMITTKYKVDVTGTEVDDEILDILYTGLQKYFPEGTTYDDFKPGGSNDELGVLKYRKVGPTIADDIKNNAFLAIIGSLAVVFLYILFRFRKWQFSLGAVAAVFHDVMIVLGIFSLVGAIMPFNMEIDQAFIAAILTVIGYSLNDTVVVFDRIREIVGERGWKAGQNVDLALNSTLGRTLNTSMTTLVVLLAIFIFGGESLRGFMFAMIIGVLVGTYSSVFIATPIMFDALKKKVLNDKEA</sequence>
<proteinExistence type="inferred from homology"/>
<feature type="transmembrane region" description="Helical" evidence="9">
    <location>
        <begin position="949"/>
        <end position="973"/>
    </location>
</feature>
<keyword evidence="7 9" id="KW-0811">Translocation</keyword>
<dbReference type="RefSeq" id="WP_097440523.1">
    <property type="nucleotide sequence ID" value="NZ_KZ300476.1"/>
</dbReference>
<evidence type="ECO:0000313" key="14">
    <source>
        <dbReference type="EMBL" id="PCE64401.1"/>
    </source>
</evidence>
<dbReference type="NCBIfam" id="TIGR00966">
    <property type="entry name" value="transloc_SecF"/>
    <property type="match status" value="1"/>
</dbReference>
<comment type="similarity">
    <text evidence="9">Belongs to the SecD/SecF family. SecD subfamily.</text>
</comment>
<dbReference type="InterPro" id="IPR005791">
    <property type="entry name" value="SecD"/>
</dbReference>
<dbReference type="GO" id="GO:0006605">
    <property type="term" value="P:protein targeting"/>
    <property type="evidence" value="ECO:0007669"/>
    <property type="project" value="UniProtKB-UniRule"/>
</dbReference>
<comment type="caution">
    <text evidence="9">Lacks conserved residue(s) required for the propagation of feature annotation.</text>
</comment>
<comment type="function">
    <text evidence="9">Part of the Sec protein translocase complex. Interacts with the SecYEG preprotein conducting channel. SecDF uses the proton motive force (PMF) to complete protein translocation after the ATP-dependent function of SecA.</text>
</comment>
<dbReference type="Pfam" id="PF02355">
    <property type="entry name" value="SecD_SecF_C"/>
    <property type="match status" value="2"/>
</dbReference>
<comment type="similarity">
    <text evidence="10">Belongs to the SecD/SecF family. SecF subfamily.</text>
</comment>
<dbReference type="Pfam" id="PF07549">
    <property type="entry name" value="Sec_GG"/>
    <property type="match status" value="2"/>
</dbReference>
<feature type="domain" description="SecDF P1 head subdomain" evidence="13">
    <location>
        <begin position="376"/>
        <end position="475"/>
    </location>
</feature>
<keyword evidence="5 9" id="KW-0653">Protein transport</keyword>
<evidence type="ECO:0000256" key="3">
    <source>
        <dbReference type="ARBA" id="ARBA00022475"/>
    </source>
</evidence>
<feature type="transmembrane region" description="Helical" evidence="9">
    <location>
        <begin position="625"/>
        <end position="644"/>
    </location>
</feature>
<protein>
    <recommendedName>
        <fullName evidence="9 10">Multifunctional fusion protein</fullName>
    </recommendedName>
    <domain>
        <recommendedName>
            <fullName evidence="9">Protein translocase subunit SecD</fullName>
        </recommendedName>
    </domain>
    <domain>
        <recommendedName>
            <fullName evidence="10">Protein-export membrane protein SecF</fullName>
        </recommendedName>
    </domain>
</protein>
<feature type="transmembrane region" description="Helical" evidence="9">
    <location>
        <begin position="550"/>
        <end position="568"/>
    </location>
</feature>
<dbReference type="InterPro" id="IPR022645">
    <property type="entry name" value="SecD/SecF_bac"/>
</dbReference>
<accession>A0A2A4G7J4</accession>
<keyword evidence="2 9" id="KW-0813">Transport</keyword>
<evidence type="ECO:0000259" key="13">
    <source>
        <dbReference type="Pfam" id="PF22599"/>
    </source>
</evidence>
<feature type="domain" description="Protein translocase subunit SecDF P1" evidence="12">
    <location>
        <begin position="191"/>
        <end position="245"/>
    </location>
</feature>
<keyword evidence="4 9" id="KW-0812">Transmembrane</keyword>